<accession>A0A1G8DNG7</accession>
<feature type="compositionally biased region" description="Basic and acidic residues" evidence="1">
    <location>
        <begin position="28"/>
        <end position="39"/>
    </location>
</feature>
<name>A0A1G8DNG7_9PSED</name>
<keyword evidence="3" id="KW-1185">Reference proteome</keyword>
<protein>
    <submittedName>
        <fullName evidence="2">Uncharacterized protein</fullName>
    </submittedName>
</protein>
<dbReference type="OrthoDB" id="7029568at2"/>
<sequence length="117" mass="12389">MRIDGLSSPSVSPDRSSRAGSAVTPYREVMRDAEVRREQPSATSASQGLESQAQTRRVEASNASSNASLPIVFNDSLSYQRPLSSRAAQALASYSSTANLPLSANDAPEVLGIDLYA</sequence>
<evidence type="ECO:0000313" key="3">
    <source>
        <dbReference type="Proteomes" id="UP000199636"/>
    </source>
</evidence>
<organism evidence="2 3">
    <name type="scientific">Pseudomonas panipatensis</name>
    <dbReference type="NCBI Taxonomy" id="428992"/>
    <lineage>
        <taxon>Bacteria</taxon>
        <taxon>Pseudomonadati</taxon>
        <taxon>Pseudomonadota</taxon>
        <taxon>Gammaproteobacteria</taxon>
        <taxon>Pseudomonadales</taxon>
        <taxon>Pseudomonadaceae</taxon>
        <taxon>Pseudomonas</taxon>
    </lineage>
</organism>
<gene>
    <name evidence="2" type="ORF">SAMN05216272_10261</name>
</gene>
<dbReference type="EMBL" id="FNDS01000002">
    <property type="protein sequence ID" value="SDH59145.1"/>
    <property type="molecule type" value="Genomic_DNA"/>
</dbReference>
<proteinExistence type="predicted"/>
<dbReference type="STRING" id="428992.SAMN05216272_10261"/>
<feature type="region of interest" description="Disordered" evidence="1">
    <location>
        <begin position="1"/>
        <end position="65"/>
    </location>
</feature>
<dbReference type="AlphaFoldDB" id="A0A1G8DNG7"/>
<evidence type="ECO:0000256" key="1">
    <source>
        <dbReference type="SAM" id="MobiDB-lite"/>
    </source>
</evidence>
<feature type="compositionally biased region" description="Polar residues" evidence="1">
    <location>
        <begin position="40"/>
        <end position="65"/>
    </location>
</feature>
<dbReference type="RefSeq" id="WP_090261317.1">
    <property type="nucleotide sequence ID" value="NZ_FNDS01000002.1"/>
</dbReference>
<reference evidence="3" key="1">
    <citation type="submission" date="2016-10" db="EMBL/GenBank/DDBJ databases">
        <authorList>
            <person name="Varghese N."/>
            <person name="Submissions S."/>
        </authorList>
    </citation>
    <scope>NUCLEOTIDE SEQUENCE [LARGE SCALE GENOMIC DNA]</scope>
    <source>
        <strain evidence="3">CCM 7469</strain>
    </source>
</reference>
<dbReference type="Proteomes" id="UP000199636">
    <property type="component" value="Unassembled WGS sequence"/>
</dbReference>
<evidence type="ECO:0000313" key="2">
    <source>
        <dbReference type="EMBL" id="SDH59145.1"/>
    </source>
</evidence>